<dbReference type="Pfam" id="PF02518">
    <property type="entry name" value="HATPase_c"/>
    <property type="match status" value="1"/>
</dbReference>
<reference evidence="11 12" key="1">
    <citation type="submission" date="2016-10" db="EMBL/GenBank/DDBJ databases">
        <title>Systematic genetic and metabolomic analysis of Xenorhabdus and Photorhabdus spp., highlights the requirements for a dual symbiotic and pathogenic life style.</title>
        <authorList>
            <person name="Tobias N.J."/>
            <person name="Wolff H."/>
            <person name="Djahanschiri B."/>
            <person name="Pidot S.J."/>
            <person name="Stinear T.P."/>
            <person name="Ebersberger I."/>
            <person name="Bode H.B."/>
        </authorList>
    </citation>
    <scope>NUCLEOTIDE SEQUENCE [LARGE SCALE GENOMIC DNA]</scope>
    <source>
        <strain evidence="11 12">DSM 22392</strain>
    </source>
</reference>
<keyword evidence="9" id="KW-0812">Transmembrane</keyword>
<dbReference type="PANTHER" id="PTHR43065:SF46">
    <property type="entry name" value="C4-DICARBOXYLATE TRANSPORT SENSOR PROTEIN DCTB"/>
    <property type="match status" value="1"/>
</dbReference>
<dbReference type="EC" id="2.7.13.3" evidence="2"/>
<evidence type="ECO:0000313" key="11">
    <source>
        <dbReference type="EMBL" id="OTA14545.1"/>
    </source>
</evidence>
<evidence type="ECO:0000259" key="10">
    <source>
        <dbReference type="PROSITE" id="PS50109"/>
    </source>
</evidence>
<evidence type="ECO:0000256" key="4">
    <source>
        <dbReference type="ARBA" id="ARBA00022679"/>
    </source>
</evidence>
<evidence type="ECO:0000256" key="3">
    <source>
        <dbReference type="ARBA" id="ARBA00022553"/>
    </source>
</evidence>
<dbReference type="SUPFAM" id="SSF55874">
    <property type="entry name" value="ATPase domain of HSP90 chaperone/DNA topoisomerase II/histidine kinase"/>
    <property type="match status" value="1"/>
</dbReference>
<dbReference type="Gene3D" id="3.30.450.20">
    <property type="entry name" value="PAS domain"/>
    <property type="match status" value="1"/>
</dbReference>
<evidence type="ECO:0000256" key="5">
    <source>
        <dbReference type="ARBA" id="ARBA00022741"/>
    </source>
</evidence>
<dbReference type="SUPFAM" id="SSF55785">
    <property type="entry name" value="PYP-like sensor domain (PAS domain)"/>
    <property type="match status" value="1"/>
</dbReference>
<dbReference type="AlphaFoldDB" id="A0A1Y2SAL3"/>
<keyword evidence="3" id="KW-0597">Phosphoprotein</keyword>
<comment type="caution">
    <text evidence="11">The sequence shown here is derived from an EMBL/GenBank/DDBJ whole genome shotgun (WGS) entry which is preliminary data.</text>
</comment>
<keyword evidence="4" id="KW-0808">Transferase</keyword>
<dbReference type="SMART" id="SM00387">
    <property type="entry name" value="HATPase_c"/>
    <property type="match status" value="1"/>
</dbReference>
<dbReference type="InterPro" id="IPR004358">
    <property type="entry name" value="Sig_transdc_His_kin-like_C"/>
</dbReference>
<evidence type="ECO:0000256" key="2">
    <source>
        <dbReference type="ARBA" id="ARBA00012438"/>
    </source>
</evidence>
<dbReference type="SUPFAM" id="SSF47384">
    <property type="entry name" value="Homodimeric domain of signal transducing histidine kinase"/>
    <property type="match status" value="1"/>
</dbReference>
<dbReference type="GO" id="GO:0000155">
    <property type="term" value="F:phosphorelay sensor kinase activity"/>
    <property type="evidence" value="ECO:0007669"/>
    <property type="project" value="InterPro"/>
</dbReference>
<keyword evidence="5" id="KW-0547">Nucleotide-binding</keyword>
<name>A0A1Y2SAL3_9GAMM</name>
<evidence type="ECO:0000256" key="9">
    <source>
        <dbReference type="SAM" id="Phobius"/>
    </source>
</evidence>
<dbReference type="Proteomes" id="UP000194350">
    <property type="component" value="Unassembled WGS sequence"/>
</dbReference>
<evidence type="ECO:0000256" key="8">
    <source>
        <dbReference type="ARBA" id="ARBA00023012"/>
    </source>
</evidence>
<feature type="transmembrane region" description="Helical" evidence="9">
    <location>
        <begin position="12"/>
        <end position="30"/>
    </location>
</feature>
<dbReference type="GO" id="GO:0005524">
    <property type="term" value="F:ATP binding"/>
    <property type="evidence" value="ECO:0007669"/>
    <property type="project" value="UniProtKB-KW"/>
</dbReference>
<dbReference type="InterPro" id="IPR003661">
    <property type="entry name" value="HisK_dim/P_dom"/>
</dbReference>
<comment type="catalytic activity">
    <reaction evidence="1">
        <text>ATP + protein L-histidine = ADP + protein N-phospho-L-histidine.</text>
        <dbReference type="EC" id="2.7.13.3"/>
    </reaction>
</comment>
<evidence type="ECO:0000256" key="6">
    <source>
        <dbReference type="ARBA" id="ARBA00022777"/>
    </source>
</evidence>
<dbReference type="Gene3D" id="3.30.565.10">
    <property type="entry name" value="Histidine kinase-like ATPase, C-terminal domain"/>
    <property type="match status" value="1"/>
</dbReference>
<keyword evidence="9" id="KW-1133">Transmembrane helix</keyword>
<dbReference type="PRINTS" id="PR00344">
    <property type="entry name" value="BCTRLSENSOR"/>
</dbReference>
<keyword evidence="7" id="KW-0067">ATP-binding</keyword>
<dbReference type="EMBL" id="MUBJ01000028">
    <property type="protein sequence ID" value="OTA14545.1"/>
    <property type="molecule type" value="Genomic_DNA"/>
</dbReference>
<gene>
    <name evidence="11" type="ORF">Xvie_03636</name>
</gene>
<feature type="transmembrane region" description="Helical" evidence="9">
    <location>
        <begin position="36"/>
        <end position="55"/>
    </location>
</feature>
<dbReference type="InterPro" id="IPR005467">
    <property type="entry name" value="His_kinase_dom"/>
</dbReference>
<dbReference type="InterPro" id="IPR036097">
    <property type="entry name" value="HisK_dim/P_sf"/>
</dbReference>
<dbReference type="InterPro" id="IPR035965">
    <property type="entry name" value="PAS-like_dom_sf"/>
</dbReference>
<keyword evidence="6 11" id="KW-0418">Kinase</keyword>
<sequence length="433" mass="49330">MFDISLQKRQGCLLMLASLPQSLLLLGLMYHEGVSGYLIGVVVFVLTLILSYCLVKVIQLQNYRIATITNLVESMVNNEFNIRSNATRHHDLIEEMLNRLSMTLGQQQREIKQQQVLIGKIINNVDIAIIAFDEQHNLSFINAGTEKLMKQPASQLVNQSVQSLNIAPFLHTTSGQIIEWRFPNKQGRFQIKTDHYFDDGQKKTLLFITDVSAILREEQTQAWGNLFRVMSHEINNTLTPISSLSQVLKQLLPKDKDQSLNEVHEGLCIIEERSKSLKSFIDSYRKLNQLPPPFKSRVLFRELLEGILPLFDHRTIILDGETDLTLTLDPVQTQQTVINILKNADEAMSDPQGQIYISWRQEQHQFSLDIADQGTGLMNKDNLFVPFYTTKPSGSGIGLTLCRKIAENHGGYFTLEDRIEQKGCVAKLMLPYE</sequence>
<dbReference type="CDD" id="cd00082">
    <property type="entry name" value="HisKA"/>
    <property type="match status" value="1"/>
</dbReference>
<dbReference type="Gene3D" id="1.10.287.130">
    <property type="match status" value="1"/>
</dbReference>
<evidence type="ECO:0000313" key="12">
    <source>
        <dbReference type="Proteomes" id="UP000194350"/>
    </source>
</evidence>
<feature type="domain" description="Histidine kinase" evidence="10">
    <location>
        <begin position="229"/>
        <end position="433"/>
    </location>
</feature>
<dbReference type="STRING" id="351656.Xvie_03636"/>
<evidence type="ECO:0000256" key="1">
    <source>
        <dbReference type="ARBA" id="ARBA00000085"/>
    </source>
</evidence>
<organism evidence="11 12">
    <name type="scientific">Xenorhabdus vietnamensis</name>
    <dbReference type="NCBI Taxonomy" id="351656"/>
    <lineage>
        <taxon>Bacteria</taxon>
        <taxon>Pseudomonadati</taxon>
        <taxon>Pseudomonadota</taxon>
        <taxon>Gammaproteobacteria</taxon>
        <taxon>Enterobacterales</taxon>
        <taxon>Morganellaceae</taxon>
        <taxon>Xenorhabdus</taxon>
    </lineage>
</organism>
<keyword evidence="12" id="KW-1185">Reference proteome</keyword>
<protein>
    <recommendedName>
        <fullName evidence="2">histidine kinase</fullName>
        <ecNumber evidence="2">2.7.13.3</ecNumber>
    </recommendedName>
</protein>
<dbReference type="InterPro" id="IPR036890">
    <property type="entry name" value="HATPase_C_sf"/>
</dbReference>
<keyword evidence="9" id="KW-0472">Membrane</keyword>
<proteinExistence type="predicted"/>
<dbReference type="PANTHER" id="PTHR43065">
    <property type="entry name" value="SENSOR HISTIDINE KINASE"/>
    <property type="match status" value="1"/>
</dbReference>
<keyword evidence="8" id="KW-0902">Two-component regulatory system</keyword>
<dbReference type="PROSITE" id="PS50109">
    <property type="entry name" value="HIS_KIN"/>
    <property type="match status" value="1"/>
</dbReference>
<evidence type="ECO:0000256" key="7">
    <source>
        <dbReference type="ARBA" id="ARBA00022840"/>
    </source>
</evidence>
<accession>A0A1Y2SAL3</accession>
<dbReference type="InterPro" id="IPR003594">
    <property type="entry name" value="HATPase_dom"/>
</dbReference>
<dbReference type="OrthoDB" id="9772100at2"/>